<dbReference type="Gene3D" id="3.40.50.450">
    <property type="match status" value="1"/>
</dbReference>
<gene>
    <name evidence="9" type="primary">pfp</name>
    <name evidence="11" type="ORF">SAMN05216276_1004273</name>
</gene>
<feature type="binding site" description="in other chain" evidence="9">
    <location>
        <begin position="271"/>
        <end position="274"/>
    </location>
    <ligand>
        <name>substrate</name>
        <note>ligand shared between dimeric partners</note>
    </ligand>
</feature>
<accession>A0A239C297</accession>
<evidence type="ECO:0000256" key="5">
    <source>
        <dbReference type="ARBA" id="ARBA00022723"/>
    </source>
</evidence>
<dbReference type="Proteomes" id="UP000198282">
    <property type="component" value="Unassembled WGS sequence"/>
</dbReference>
<comment type="pathway">
    <text evidence="2 9">Carbohydrate degradation; glycolysis; D-glyceraldehyde 3-phosphate and glycerone phosphate from D-glucose: step 3/4.</text>
</comment>
<dbReference type="GO" id="GO:0070095">
    <property type="term" value="F:fructose-6-phosphate binding"/>
    <property type="evidence" value="ECO:0007669"/>
    <property type="project" value="TreeGrafter"/>
</dbReference>
<comment type="function">
    <text evidence="9">Catalyzes the phosphorylation of D-fructose 6-phosphate, the first committing step of glycolysis. Uses inorganic phosphate (PPi) as phosphoryl donor instead of ATP like common ATP-dependent phosphofructokinases (ATP-PFKs), which renders the reaction reversible, and can thus function both in glycolysis and gluconeogenesis. Consistently, PPi-PFK can replace the enzymes of both the forward (ATP-PFK) and reverse (fructose-bisphosphatase (FBPase)) reactions.</text>
</comment>
<feature type="binding site" evidence="9">
    <location>
        <position position="162"/>
    </location>
    <ligand>
        <name>substrate</name>
        <note>ligand shared between dimeric partners</note>
    </ligand>
</feature>
<dbReference type="InterPro" id="IPR022953">
    <property type="entry name" value="ATP_PFK"/>
</dbReference>
<keyword evidence="5 9" id="KW-0479">Metal-binding</keyword>
<dbReference type="PRINTS" id="PR00476">
    <property type="entry name" value="PHFRCTKINASE"/>
</dbReference>
<dbReference type="PANTHER" id="PTHR13697">
    <property type="entry name" value="PHOSPHOFRUCTOKINASE"/>
    <property type="match status" value="1"/>
</dbReference>
<dbReference type="PROSITE" id="PS00433">
    <property type="entry name" value="PHOSPHOFRUCTOKINASE"/>
    <property type="match status" value="1"/>
</dbReference>
<dbReference type="NCBIfam" id="NF002872">
    <property type="entry name" value="PRK03202.1"/>
    <property type="match status" value="1"/>
</dbReference>
<evidence type="ECO:0000256" key="6">
    <source>
        <dbReference type="ARBA" id="ARBA00022777"/>
    </source>
</evidence>
<evidence type="ECO:0000256" key="1">
    <source>
        <dbReference type="ARBA" id="ARBA00001946"/>
    </source>
</evidence>
<evidence type="ECO:0000313" key="12">
    <source>
        <dbReference type="Proteomes" id="UP000198282"/>
    </source>
</evidence>
<dbReference type="InterPro" id="IPR015912">
    <property type="entry name" value="Phosphofructokinase_CS"/>
</dbReference>
<comment type="subunit">
    <text evidence="9">Homodimer or homotetramer.</text>
</comment>
<dbReference type="EC" id="2.7.1.90" evidence="9"/>
<feature type="site" description="Important for catalytic activity; stabilizes the transition state when the phosphoryl donor is PPi" evidence="9">
    <location>
        <position position="124"/>
    </location>
</feature>
<dbReference type="AlphaFoldDB" id="A0A239C297"/>
<dbReference type="Gene3D" id="3.40.50.460">
    <property type="entry name" value="Phosphofructokinase domain"/>
    <property type="match status" value="1"/>
</dbReference>
<evidence type="ECO:0000256" key="8">
    <source>
        <dbReference type="ARBA" id="ARBA00023152"/>
    </source>
</evidence>
<dbReference type="NCBIfam" id="TIGR02483">
    <property type="entry name" value="PFK_mixed"/>
    <property type="match status" value="1"/>
</dbReference>
<dbReference type="GO" id="GO:0016208">
    <property type="term" value="F:AMP binding"/>
    <property type="evidence" value="ECO:0007669"/>
    <property type="project" value="TreeGrafter"/>
</dbReference>
<evidence type="ECO:0000256" key="4">
    <source>
        <dbReference type="ARBA" id="ARBA00022679"/>
    </source>
</evidence>
<feature type="site" description="Important for catalytic activity and substrate specificity; stabilizes the transition state when the phosphoryl donor is PPi; prevents ATP from binding by mimicking the alpha-phosphate group of ATP" evidence="9">
    <location>
        <position position="104"/>
    </location>
</feature>
<dbReference type="GO" id="GO:0005524">
    <property type="term" value="F:ATP binding"/>
    <property type="evidence" value="ECO:0007669"/>
    <property type="project" value="InterPro"/>
</dbReference>
<protein>
    <recommendedName>
        <fullName evidence="9">Pyrophosphate--fructose 6-phosphate 1-phosphotransferase</fullName>
        <ecNumber evidence="9">2.7.1.90</ecNumber>
    </recommendedName>
    <alternativeName>
        <fullName evidence="9">6-phosphofructokinase, pyrophosphate dependent</fullName>
    </alternativeName>
    <alternativeName>
        <fullName evidence="9">PPi-dependent phosphofructokinase</fullName>
        <shortName evidence="9">PPi-PFK</shortName>
    </alternativeName>
    <alternativeName>
        <fullName evidence="9">Pyrophosphate-dependent 6-phosphofructose-1-kinase</fullName>
    </alternativeName>
</protein>
<keyword evidence="7 9" id="KW-0460">Magnesium</keyword>
<evidence type="ECO:0000256" key="3">
    <source>
        <dbReference type="ARBA" id="ARBA00022490"/>
    </source>
</evidence>
<evidence type="ECO:0000259" key="10">
    <source>
        <dbReference type="Pfam" id="PF00365"/>
    </source>
</evidence>
<feature type="binding site" evidence="9">
    <location>
        <position position="10"/>
    </location>
    <ligand>
        <name>diphosphate</name>
        <dbReference type="ChEBI" id="CHEBI:33019"/>
    </ligand>
</feature>
<dbReference type="InterPro" id="IPR012829">
    <property type="entry name" value="Phosphofructokinase_III"/>
</dbReference>
<dbReference type="GO" id="GO:0061621">
    <property type="term" value="P:canonical glycolysis"/>
    <property type="evidence" value="ECO:0007669"/>
    <property type="project" value="TreeGrafter"/>
</dbReference>
<dbReference type="HAMAP" id="MF_01976">
    <property type="entry name" value="Phosphofructokinase_III"/>
    <property type="match status" value="1"/>
</dbReference>
<dbReference type="InterPro" id="IPR000023">
    <property type="entry name" value="Phosphofructokinase_dom"/>
</dbReference>
<dbReference type="GO" id="GO:0042802">
    <property type="term" value="F:identical protein binding"/>
    <property type="evidence" value="ECO:0007669"/>
    <property type="project" value="TreeGrafter"/>
</dbReference>
<evidence type="ECO:0000256" key="7">
    <source>
        <dbReference type="ARBA" id="ARBA00022842"/>
    </source>
</evidence>
<dbReference type="UniPathway" id="UPA00109">
    <property type="reaction ID" value="UER00182"/>
</dbReference>
<feature type="active site" description="Proton acceptor" evidence="9">
    <location>
        <position position="127"/>
    </location>
</feature>
<dbReference type="GO" id="GO:0006002">
    <property type="term" value="P:fructose 6-phosphate metabolic process"/>
    <property type="evidence" value="ECO:0007669"/>
    <property type="project" value="InterPro"/>
</dbReference>
<keyword evidence="6 9" id="KW-0418">Kinase</keyword>
<feature type="binding site" evidence="9">
    <location>
        <position position="265"/>
    </location>
    <ligand>
        <name>substrate</name>
        <note>ligand shared between dimeric partners</note>
    </ligand>
</feature>
<comment type="activity regulation">
    <text evidence="9">Non-allosteric.</text>
</comment>
<dbReference type="GO" id="GO:0005945">
    <property type="term" value="C:6-phosphofructokinase complex"/>
    <property type="evidence" value="ECO:0007669"/>
    <property type="project" value="TreeGrafter"/>
</dbReference>
<comment type="caution">
    <text evidence="9">Lacks conserved residue(s) required for the propagation of feature annotation.</text>
</comment>
<organism evidence="11 12">
    <name type="scientific">Streptosporangium subroseum</name>
    <dbReference type="NCBI Taxonomy" id="106412"/>
    <lineage>
        <taxon>Bacteria</taxon>
        <taxon>Bacillati</taxon>
        <taxon>Actinomycetota</taxon>
        <taxon>Actinomycetes</taxon>
        <taxon>Streptosporangiales</taxon>
        <taxon>Streptosporangiaceae</taxon>
        <taxon>Streptosporangium</taxon>
    </lineage>
</organism>
<dbReference type="GO" id="GO:0048029">
    <property type="term" value="F:monosaccharide binding"/>
    <property type="evidence" value="ECO:0007669"/>
    <property type="project" value="TreeGrafter"/>
</dbReference>
<reference evidence="11 12" key="1">
    <citation type="submission" date="2017-06" db="EMBL/GenBank/DDBJ databases">
        <authorList>
            <person name="Kim H.J."/>
            <person name="Triplett B.A."/>
        </authorList>
    </citation>
    <scope>NUCLEOTIDE SEQUENCE [LARGE SCALE GENOMIC DNA]</scope>
    <source>
        <strain evidence="11 12">CGMCC 4.2132</strain>
    </source>
</reference>
<evidence type="ECO:0000256" key="2">
    <source>
        <dbReference type="ARBA" id="ARBA00004679"/>
    </source>
</evidence>
<feature type="domain" description="Phosphofructokinase" evidence="10">
    <location>
        <begin position="2"/>
        <end position="297"/>
    </location>
</feature>
<dbReference type="InterPro" id="IPR012003">
    <property type="entry name" value="ATP_PFK_prok-type"/>
</dbReference>
<dbReference type="PANTHER" id="PTHR13697:SF52">
    <property type="entry name" value="ATP-DEPENDENT 6-PHOSPHOFRUCTOKINASE 3"/>
    <property type="match status" value="1"/>
</dbReference>
<dbReference type="PIRSF" id="PIRSF000532">
    <property type="entry name" value="ATP_PFK_prok"/>
    <property type="match status" value="1"/>
</dbReference>
<feature type="binding site" description="in other chain" evidence="9">
    <location>
        <position position="221"/>
    </location>
    <ligand>
        <name>substrate</name>
        <note>ligand shared between dimeric partners</note>
    </ligand>
</feature>
<evidence type="ECO:0000313" key="11">
    <source>
        <dbReference type="EMBL" id="SNS14387.1"/>
    </source>
</evidence>
<keyword evidence="12" id="KW-1185">Reference proteome</keyword>
<dbReference type="InterPro" id="IPR035966">
    <property type="entry name" value="PKF_sf"/>
</dbReference>
<comment type="subcellular location">
    <subcellularLocation>
        <location evidence="9">Cytoplasm</location>
    </subcellularLocation>
</comment>
<sequence>MRIGVLTGGGDCPGLNAVIRAVVRKGVTVHGHEFVGFRDGWRGPLEGDTMQLDVQAVRGILPRGGTILGSSRTNPIKIDGGVEKIKENLAQGGIDALIAIGGEDTLGVAKQLFDKGVKVVGVPKTIDNDLNATDYTFGFDTAVNIATEAIDRLHTTAESHHRALICEVMGRHAGWIALHAGMAGGANVILIPEKPFDIDKVCAYVESRFKTRYAPIIVVAEGAHPMEGQMALQAGELDSFGHVRLGGIGEMLAKEIEKRTGKEARTTVLGHIQRGGTPTAFDRVLATRFGLQAIDAVHDGDFGVMVALQGTDIVRVGLDEATKELKTVPVSRYEEAEVFFG</sequence>
<feature type="binding site" description="in other chain" evidence="9">
    <location>
        <begin position="125"/>
        <end position="127"/>
    </location>
    <ligand>
        <name>substrate</name>
        <note>ligand shared between dimeric partners</note>
    </ligand>
</feature>
<keyword evidence="8 9" id="KW-0324">Glycolysis</keyword>
<dbReference type="RefSeq" id="WP_089206233.1">
    <property type="nucleotide sequence ID" value="NZ_CP109068.1"/>
</dbReference>
<dbReference type="GO" id="GO:0047334">
    <property type="term" value="F:diphosphate-fructose-6-phosphate 1-phosphotransferase activity"/>
    <property type="evidence" value="ECO:0007669"/>
    <property type="project" value="UniProtKB-EC"/>
</dbReference>
<feature type="binding site" description="in other chain" evidence="9">
    <location>
        <begin position="169"/>
        <end position="171"/>
    </location>
    <ligand>
        <name>substrate</name>
        <note>ligand shared between dimeric partners</note>
    </ligand>
</feature>
<comment type="similarity">
    <text evidence="9">Belongs to the phosphofructokinase type A (PFKA) family. Mixed-substrate PFK group III subfamily.</text>
</comment>
<keyword evidence="3 9" id="KW-0963">Cytoplasm</keyword>
<dbReference type="GO" id="GO:0046872">
    <property type="term" value="F:metal ion binding"/>
    <property type="evidence" value="ECO:0007669"/>
    <property type="project" value="UniProtKB-KW"/>
</dbReference>
<evidence type="ECO:0000256" key="9">
    <source>
        <dbReference type="HAMAP-Rule" id="MF_01976"/>
    </source>
</evidence>
<dbReference type="OrthoDB" id="9802503at2"/>
<feature type="binding site" evidence="9">
    <location>
        <position position="103"/>
    </location>
    <ligand>
        <name>Mg(2+)</name>
        <dbReference type="ChEBI" id="CHEBI:18420"/>
        <note>catalytic</note>
    </ligand>
</feature>
<proteinExistence type="inferred from homology"/>
<dbReference type="GO" id="GO:0003872">
    <property type="term" value="F:6-phosphofructokinase activity"/>
    <property type="evidence" value="ECO:0007669"/>
    <property type="project" value="UniProtKB-UniRule"/>
</dbReference>
<dbReference type="SUPFAM" id="SSF53784">
    <property type="entry name" value="Phosphofructokinase"/>
    <property type="match status" value="1"/>
</dbReference>
<comment type="catalytic activity">
    <reaction evidence="9">
        <text>beta-D-fructose 6-phosphate + diphosphate = beta-D-fructose 1,6-bisphosphate + phosphate + H(+)</text>
        <dbReference type="Rhea" id="RHEA:13613"/>
        <dbReference type="ChEBI" id="CHEBI:15378"/>
        <dbReference type="ChEBI" id="CHEBI:32966"/>
        <dbReference type="ChEBI" id="CHEBI:33019"/>
        <dbReference type="ChEBI" id="CHEBI:43474"/>
        <dbReference type="ChEBI" id="CHEBI:57634"/>
        <dbReference type="EC" id="2.7.1.90"/>
    </reaction>
</comment>
<dbReference type="GO" id="GO:0030388">
    <property type="term" value="P:fructose 1,6-bisphosphate metabolic process"/>
    <property type="evidence" value="ECO:0007669"/>
    <property type="project" value="TreeGrafter"/>
</dbReference>
<keyword evidence="4 9" id="KW-0808">Transferase</keyword>
<dbReference type="Pfam" id="PF00365">
    <property type="entry name" value="PFK"/>
    <property type="match status" value="1"/>
</dbReference>
<dbReference type="EMBL" id="FZOD01000004">
    <property type="protein sequence ID" value="SNS14387.1"/>
    <property type="molecule type" value="Genomic_DNA"/>
</dbReference>
<name>A0A239C297_9ACTN</name>
<comment type="cofactor">
    <cofactor evidence="1 9">
        <name>Mg(2+)</name>
        <dbReference type="ChEBI" id="CHEBI:18420"/>
    </cofactor>
</comment>